<dbReference type="Pfam" id="PF00534">
    <property type="entry name" value="Glycos_transf_1"/>
    <property type="match status" value="1"/>
</dbReference>
<feature type="domain" description="Glycosyltransferase subfamily 4-like N-terminal" evidence="4">
    <location>
        <begin position="20"/>
        <end position="202"/>
    </location>
</feature>
<sequence>MRIGLVSQWYPPEGAFIPGNLAQGLAARGHQVRVLTTFPSYPHGRVYPGWRQRWGHREEHGPVTVRRVPSYPSHDTSAARRVLSFASFAATSAMAGVSALRGVDVTYVYHPPPTAVAAAAVHRLVRRTPVVLHVQDLWPESVLQSGMAPTGRAGRSFARNLARLMRATYRLASAIVVISPTMGDLVVRQGADPDRVRVVWNWTDDELFRPVPPSPEARAAIGHRGRPTVMFAGNLGLLQGVETAIRAAAALRDRVDLVLVGSGAGEEAARRLAGELGADNIRFVGRQPGERMAALYAAAEWQLVCLRDLPALAGTVPSKLQAALACGVPVIASAGGDTAAFVGATGVGLVAAPEDPVTLAARFAQAADMPAGGRAELGARARQVYLDRLSLPVGVDQFDDILTKLAARRGDA</sequence>
<keyword evidence="2 5" id="KW-0808">Transferase</keyword>
<gene>
    <name evidence="5" type="ORF">GA0070621_0649</name>
</gene>
<reference evidence="5 6" key="1">
    <citation type="submission" date="2016-06" db="EMBL/GenBank/DDBJ databases">
        <authorList>
            <person name="Kjaerup R.B."/>
            <person name="Dalgaard T.S."/>
            <person name="Juul-Madsen H.R."/>
        </authorList>
    </citation>
    <scope>NUCLEOTIDE SEQUENCE [LARGE SCALE GENOMIC DNA]</scope>
    <source>
        <strain evidence="5 6">DSM 45248</strain>
    </source>
</reference>
<dbReference type="SUPFAM" id="SSF53756">
    <property type="entry name" value="UDP-Glycosyltransferase/glycogen phosphorylase"/>
    <property type="match status" value="1"/>
</dbReference>
<dbReference type="EMBL" id="LT594324">
    <property type="protein sequence ID" value="SBT39342.1"/>
    <property type="molecule type" value="Genomic_DNA"/>
</dbReference>
<evidence type="ECO:0000256" key="2">
    <source>
        <dbReference type="ARBA" id="ARBA00022679"/>
    </source>
</evidence>
<dbReference type="PANTHER" id="PTHR45947">
    <property type="entry name" value="SULFOQUINOVOSYL TRANSFERASE SQD2"/>
    <property type="match status" value="1"/>
</dbReference>
<dbReference type="CDD" id="cd03794">
    <property type="entry name" value="GT4_WbuB-like"/>
    <property type="match status" value="1"/>
</dbReference>
<dbReference type="OrthoDB" id="3180470at2"/>
<evidence type="ECO:0000313" key="6">
    <source>
        <dbReference type="Proteomes" id="UP000198765"/>
    </source>
</evidence>
<dbReference type="Gene3D" id="3.40.50.2000">
    <property type="entry name" value="Glycogen Phosphorylase B"/>
    <property type="match status" value="2"/>
</dbReference>
<evidence type="ECO:0000256" key="1">
    <source>
        <dbReference type="ARBA" id="ARBA00022676"/>
    </source>
</evidence>
<dbReference type="Pfam" id="PF13579">
    <property type="entry name" value="Glyco_trans_4_4"/>
    <property type="match status" value="1"/>
</dbReference>
<evidence type="ECO:0000259" key="3">
    <source>
        <dbReference type="Pfam" id="PF00534"/>
    </source>
</evidence>
<accession>A0A1A8Z5X3</accession>
<dbReference type="GO" id="GO:1901137">
    <property type="term" value="P:carbohydrate derivative biosynthetic process"/>
    <property type="evidence" value="ECO:0007669"/>
    <property type="project" value="UniProtKB-ARBA"/>
</dbReference>
<dbReference type="InterPro" id="IPR028098">
    <property type="entry name" value="Glyco_trans_4-like_N"/>
</dbReference>
<dbReference type="RefSeq" id="WP_091191445.1">
    <property type="nucleotide sequence ID" value="NZ_LT594324.1"/>
</dbReference>
<dbReference type="AlphaFoldDB" id="A0A1A8Z5X3"/>
<keyword evidence="1" id="KW-0328">Glycosyltransferase</keyword>
<organism evidence="5 6">
    <name type="scientific">Micromonospora narathiwatensis</name>
    <dbReference type="NCBI Taxonomy" id="299146"/>
    <lineage>
        <taxon>Bacteria</taxon>
        <taxon>Bacillati</taxon>
        <taxon>Actinomycetota</taxon>
        <taxon>Actinomycetes</taxon>
        <taxon>Micromonosporales</taxon>
        <taxon>Micromonosporaceae</taxon>
        <taxon>Micromonospora</taxon>
    </lineage>
</organism>
<feature type="domain" description="Glycosyl transferase family 1" evidence="3">
    <location>
        <begin position="218"/>
        <end position="383"/>
    </location>
</feature>
<dbReference type="PANTHER" id="PTHR45947:SF3">
    <property type="entry name" value="SULFOQUINOVOSYL TRANSFERASE SQD2"/>
    <property type="match status" value="1"/>
</dbReference>
<dbReference type="InterPro" id="IPR050194">
    <property type="entry name" value="Glycosyltransferase_grp1"/>
</dbReference>
<dbReference type="Proteomes" id="UP000198765">
    <property type="component" value="Chromosome I"/>
</dbReference>
<dbReference type="PATRIC" id="fig|299146.4.peg.662"/>
<keyword evidence="6" id="KW-1185">Reference proteome</keyword>
<protein>
    <submittedName>
        <fullName evidence="5">Glycosyltransferase involved in cell wall bisynthesis</fullName>
    </submittedName>
</protein>
<dbReference type="GO" id="GO:0016758">
    <property type="term" value="F:hexosyltransferase activity"/>
    <property type="evidence" value="ECO:0007669"/>
    <property type="project" value="TreeGrafter"/>
</dbReference>
<name>A0A1A8Z5X3_9ACTN</name>
<proteinExistence type="predicted"/>
<evidence type="ECO:0000259" key="4">
    <source>
        <dbReference type="Pfam" id="PF13579"/>
    </source>
</evidence>
<dbReference type="InterPro" id="IPR001296">
    <property type="entry name" value="Glyco_trans_1"/>
</dbReference>
<evidence type="ECO:0000313" key="5">
    <source>
        <dbReference type="EMBL" id="SBT39342.1"/>
    </source>
</evidence>